<dbReference type="EMBL" id="JBFWIC010000033">
    <property type="protein sequence ID" value="MEZ0476376.1"/>
    <property type="molecule type" value="Genomic_DNA"/>
</dbReference>
<accession>A0ABV4HX49</accession>
<dbReference type="InterPro" id="IPR012338">
    <property type="entry name" value="Beta-lactam/transpept-like"/>
</dbReference>
<dbReference type="PANTHER" id="PTHR46825:SF9">
    <property type="entry name" value="BETA-LACTAMASE-RELATED DOMAIN-CONTAINING PROTEIN"/>
    <property type="match status" value="1"/>
</dbReference>
<dbReference type="Proteomes" id="UP001566331">
    <property type="component" value="Unassembled WGS sequence"/>
</dbReference>
<reference evidence="3 4" key="1">
    <citation type="submission" date="2024-07" db="EMBL/GenBank/DDBJ databases">
        <title>Luteimonas salilacus sp. nov., isolated from the shore soil of Salt Lake in Tibet of China.</title>
        <authorList>
            <person name="Zhang X."/>
            <person name="Li A."/>
        </authorList>
    </citation>
    <scope>NUCLEOTIDE SEQUENCE [LARGE SCALE GENOMIC DNA]</scope>
    <source>
        <strain evidence="3 4">B3-2-R+30</strain>
    </source>
</reference>
<dbReference type="InterPro" id="IPR050491">
    <property type="entry name" value="AmpC-like"/>
</dbReference>
<evidence type="ECO:0000313" key="4">
    <source>
        <dbReference type="Proteomes" id="UP001566331"/>
    </source>
</evidence>
<sequence length="490" mass="53565">MKTIVCCLAVMSSLPAAAGPRTSVAPGHESAETEAERRIQGSLLPLHYLEDQVSSSSIPQAMIEQDIPGVSIAFVDNGEIAWRLVYGYARLADAERVTPETVFAGASLSKPVTAMAALKLVDQELLNLDEDVDSRLTDWKIPENEFVEEQKITLRRLIGHTAGIRNHLWSSYGVGDDIPTLEQMLAGRNPSVDPAVAVVSIPGERYKYSNPGYSIVQKLVQDAAGQDFQPAIEKLVFTPAGMSDSSFDQPIPARLMERSATGYSEELQPYPYKLFPFEAAGGLWTTPSDLARFMATIIDDHHTGRGVLISRQMAEEVFSRSEARLGFAKKLGADDDLVFEHWGSNAGFTCYMVGSLKDRQGLVIMTNSDSGFGLMASIARSVAREYGWTVLEPTVYRPVSMPVGSMERFAGEFGNGTSASETIAFSVQGDALHVLSAEEEATQALVPVAENKFILPSRYTTYEFLEGKEGAISWVRVTSESGYNYDLSRN</sequence>
<dbReference type="Gene3D" id="3.40.710.10">
    <property type="entry name" value="DD-peptidase/beta-lactamase superfamily"/>
    <property type="match status" value="1"/>
</dbReference>
<dbReference type="RefSeq" id="WP_370566103.1">
    <property type="nucleotide sequence ID" value="NZ_JBFWIC010000033.1"/>
</dbReference>
<protein>
    <submittedName>
        <fullName evidence="3">Serine hydrolase domain-containing protein</fullName>
        <ecNumber evidence="3">3.-.-.-</ecNumber>
    </submittedName>
</protein>
<feature type="signal peptide" evidence="1">
    <location>
        <begin position="1"/>
        <end position="18"/>
    </location>
</feature>
<feature type="domain" description="Beta-lactamase-related" evidence="2">
    <location>
        <begin position="59"/>
        <end position="376"/>
    </location>
</feature>
<dbReference type="GO" id="GO:0016787">
    <property type="term" value="F:hydrolase activity"/>
    <property type="evidence" value="ECO:0007669"/>
    <property type="project" value="UniProtKB-KW"/>
</dbReference>
<dbReference type="EC" id="3.-.-.-" evidence="3"/>
<keyword evidence="1" id="KW-0732">Signal</keyword>
<feature type="chain" id="PRO_5047340834" evidence="1">
    <location>
        <begin position="19"/>
        <end position="490"/>
    </location>
</feature>
<organism evidence="3 4">
    <name type="scientific">Luteimonas salinilitoris</name>
    <dbReference type="NCBI Taxonomy" id="3237697"/>
    <lineage>
        <taxon>Bacteria</taxon>
        <taxon>Pseudomonadati</taxon>
        <taxon>Pseudomonadota</taxon>
        <taxon>Gammaproteobacteria</taxon>
        <taxon>Lysobacterales</taxon>
        <taxon>Lysobacteraceae</taxon>
        <taxon>Luteimonas</taxon>
    </lineage>
</organism>
<keyword evidence="4" id="KW-1185">Reference proteome</keyword>
<keyword evidence="3" id="KW-0378">Hydrolase</keyword>
<proteinExistence type="predicted"/>
<evidence type="ECO:0000313" key="3">
    <source>
        <dbReference type="EMBL" id="MEZ0476376.1"/>
    </source>
</evidence>
<evidence type="ECO:0000259" key="2">
    <source>
        <dbReference type="Pfam" id="PF00144"/>
    </source>
</evidence>
<evidence type="ECO:0000256" key="1">
    <source>
        <dbReference type="SAM" id="SignalP"/>
    </source>
</evidence>
<comment type="caution">
    <text evidence="3">The sequence shown here is derived from an EMBL/GenBank/DDBJ whole genome shotgun (WGS) entry which is preliminary data.</text>
</comment>
<name>A0ABV4HX49_9GAMM</name>
<dbReference type="PANTHER" id="PTHR46825">
    <property type="entry name" value="D-ALANYL-D-ALANINE-CARBOXYPEPTIDASE/ENDOPEPTIDASE AMPH"/>
    <property type="match status" value="1"/>
</dbReference>
<dbReference type="Pfam" id="PF00144">
    <property type="entry name" value="Beta-lactamase"/>
    <property type="match status" value="1"/>
</dbReference>
<dbReference type="InterPro" id="IPR001466">
    <property type="entry name" value="Beta-lactam-related"/>
</dbReference>
<gene>
    <name evidence="3" type="ORF">AB6713_17405</name>
</gene>
<dbReference type="SUPFAM" id="SSF56601">
    <property type="entry name" value="beta-lactamase/transpeptidase-like"/>
    <property type="match status" value="1"/>
</dbReference>